<dbReference type="InterPro" id="IPR050951">
    <property type="entry name" value="Retrovirus_Pol_polyprotein"/>
</dbReference>
<dbReference type="Gene3D" id="3.30.70.270">
    <property type="match status" value="1"/>
</dbReference>
<feature type="region of interest" description="Disordered" evidence="5">
    <location>
        <begin position="1655"/>
        <end position="1697"/>
    </location>
</feature>
<feature type="compositionally biased region" description="Acidic residues" evidence="5">
    <location>
        <begin position="390"/>
        <end position="401"/>
    </location>
</feature>
<feature type="compositionally biased region" description="Basic and acidic residues" evidence="5">
    <location>
        <begin position="190"/>
        <end position="207"/>
    </location>
</feature>
<feature type="region of interest" description="Disordered" evidence="5">
    <location>
        <begin position="1729"/>
        <end position="1759"/>
    </location>
</feature>
<keyword evidence="4" id="KW-0378">Hydrolase</keyword>
<keyword evidence="1" id="KW-0808">Transferase</keyword>
<feature type="compositionally biased region" description="Basic and acidic residues" evidence="5">
    <location>
        <begin position="1362"/>
        <end position="1387"/>
    </location>
</feature>
<protein>
    <recommendedName>
        <fullName evidence="6">Integrase catalytic domain-containing protein</fullName>
    </recommendedName>
</protein>
<comment type="caution">
    <text evidence="7">The sequence shown here is derived from an EMBL/GenBank/DDBJ whole genome shotgun (WGS) entry which is preliminary data.</text>
</comment>
<dbReference type="PROSITE" id="PS50994">
    <property type="entry name" value="INTEGRASE"/>
    <property type="match status" value="1"/>
</dbReference>
<dbReference type="InterPro" id="IPR021109">
    <property type="entry name" value="Peptidase_aspartic_dom_sf"/>
</dbReference>
<accession>A0A388MFW8</accession>
<dbReference type="InterPro" id="IPR012337">
    <property type="entry name" value="RNaseH-like_sf"/>
</dbReference>
<dbReference type="Gramene" id="GBG93372">
    <property type="protein sequence ID" value="GBG93372"/>
    <property type="gene ID" value="CBR_g67302"/>
</dbReference>
<feature type="region of interest" description="Disordered" evidence="5">
    <location>
        <begin position="1324"/>
        <end position="1344"/>
    </location>
</feature>
<dbReference type="PANTHER" id="PTHR37984">
    <property type="entry name" value="PROTEIN CBG26694"/>
    <property type="match status" value="1"/>
</dbReference>
<feature type="compositionally biased region" description="Basic and acidic residues" evidence="5">
    <location>
        <begin position="375"/>
        <end position="389"/>
    </location>
</feature>
<dbReference type="Gene3D" id="2.40.70.10">
    <property type="entry name" value="Acid Proteases"/>
    <property type="match status" value="1"/>
</dbReference>
<keyword evidence="2" id="KW-0548">Nucleotidyltransferase</keyword>
<dbReference type="InterPro" id="IPR036397">
    <property type="entry name" value="RNaseH_sf"/>
</dbReference>
<dbReference type="GO" id="GO:0015074">
    <property type="term" value="P:DNA integration"/>
    <property type="evidence" value="ECO:0007669"/>
    <property type="project" value="InterPro"/>
</dbReference>
<dbReference type="InterPro" id="IPR043502">
    <property type="entry name" value="DNA/RNA_pol_sf"/>
</dbReference>
<feature type="region of interest" description="Disordered" evidence="5">
    <location>
        <begin position="190"/>
        <end position="212"/>
    </location>
</feature>
<keyword evidence="4" id="KW-0255">Endonuclease</keyword>
<evidence type="ECO:0000256" key="4">
    <source>
        <dbReference type="ARBA" id="ARBA00022759"/>
    </source>
</evidence>
<feature type="compositionally biased region" description="Low complexity" evidence="5">
    <location>
        <begin position="290"/>
        <end position="301"/>
    </location>
</feature>
<proteinExistence type="predicted"/>
<dbReference type="Pfam" id="PF00078">
    <property type="entry name" value="RVT_1"/>
    <property type="match status" value="1"/>
</dbReference>
<sequence length="1820" mass="205263">MSGGIGDSSGKVLTLDDLIEAMDKRERTPSNVPKVDTFHFKGERVSDWLDLVEQALVGLTDTVKFQRIMKYVLHGHHQEVRPVVDDANGNWAKFREGMQRKYRLGDGLLTTADLEAMNKDDFTTIGAFLQEFKKRARKVHGISEEAQCAIFLGLLTAPEASELTSHGGGNAKLTWATIDKGVEDGSLDQVEQHQVHLQRQETKERDASASGTPRVKKIITEVLTELDSVIQRKVTTAVQGKAKEAVVEEAAQEGWEEEEPVPPHLTKVQRKQRNLAQGGQGSGKGQVPQAMAAASPSMSAPSRGLCEEVKEWRANLPKVFLYDSGPESMLGRPGVATVGSGPRSGMMTRPPTPQGRLAQAARTRGQAKAIASQEPPRKEPEPGKRKETVEVEDDDEDEEEDERLRQEEDQRAEQRARKRESREEAEPVLHDVPPKKKKYAVRLEEGFDVKRVIDRLLEGHNDLMTLKEILASAPRLRNELKDTGVEMNIIREADAIKFGLEIDRSDCGILHGANNKALFCGTASNVLLEIGRVNSRACFFVMSDVDHSILLGRSFLCRTETLMYNKHDGSLILILCDPSCGNYEVITCRNTRPRSLRNRPNPGSFTIEESEEEHRRLMAEPEEEVGGEAFSLSLADVNKAMDIVATHEMADLDAIQTLREQVLEYPQVGEMELVYRLPKGRMDPAMAQAQARAADRPVTAMHTPRGLIHMNVAPQGWTNAVAMVRRHMIRVMQTVSPHITQPYIDDLAVKGPRRRENDEVLPGVRRFVWKHVQDLDKVLGLLEEYNLTASGAKSKHCMREATILGFVCNESGRRPDEGEAIEDTPPVDGFLDQEEDIRLHINKWFPRVPSCVGHPIWHAPKGYERKAELVLKPFEEEDPWGSKDVQWMAKLALAGYHCLVEAVTSIEEGPDRVRRHEELTGGMYLLVNTLLQESFDLESSLNPAEKGDTIPESQDDEFEEGEIKEAFRAEEYDGIYLELGLLLSCEMRDRDASDRAQRMRDCYLVRDGHLFVRRQSRLRPRESLHPRLEREVGPVVHLDWLFMPLEDHGYNYIFDARDNLFGFVDGRAIRAKTGPVLVSCMEEYYLRYPFVREFVMDRGSEFTCQEVQELLSWYGVVANYTTAAHPQANAPVERGHSTITTLLAKWAEGKPSQWPRYLRAAFFVENITVKRTTKYASATLWYGRHATFPIESFLKTWRRQDLEVNLFFEELLDIRARQVGAIEERVQEESDQVERSRMDDKVRWDQSARVRKVPLAVGDIVLLYDSSLEKHWPRKLDKRWLGPYRIVRCGEFGAYQIEELNGTEWKDWVSGTRLKKFVAREEVTEGGLRGSPLHPQEETPASGGPLQELEAHLDVSQWREPPMSERRVEPVDEVLRGEVPDPEHEEGPSTLGGRAEGEVIEVEEDTPPQTPAVGLRLGSPSKNAPSRGEESQKEDPPALPETVPSPGGTEEGETERASRRREADTLIDSHLAAHALEHPDLEEPMPVESPQEPCQAEREVGAGVPEEADRRTEERVPAGETVEEKRVRVERCWEEIGQERQRLEEAGALPDPPPPYRPYGLREMWEEFLEQYGKGLTAPDRAEIETSRKADEYLDRRIRSVSKTSFNRYMMLEANLRGKELRETGIEAQMEAVEAEARELRTLVASQAAIIQDLRQQRGSGVDGAKSSRQGEQRQPGRDLSEWPSTADPRREAPMGRVILEPKEAEAKREAERETFEFRAPTELAMLPTATADPTMPPSVEEGLPTASGEPVQGSTGGSMDVLLEAGEHRALQCPKFLKDLAEGKVSKSGGKMYDRQGRIVERSADGGRAQLYRQNQEEM</sequence>
<feature type="domain" description="Integrase catalytic" evidence="6">
    <location>
        <begin position="1022"/>
        <end position="1197"/>
    </location>
</feature>
<feature type="compositionally biased region" description="Acidic residues" evidence="5">
    <location>
        <begin position="251"/>
        <end position="260"/>
    </location>
</feature>
<name>A0A388MFW8_CHABU</name>
<keyword evidence="8" id="KW-1185">Reference proteome</keyword>
<evidence type="ECO:0000313" key="7">
    <source>
        <dbReference type="EMBL" id="GBG93372.1"/>
    </source>
</evidence>
<feature type="compositionally biased region" description="Basic and acidic residues" evidence="5">
    <location>
        <begin position="1507"/>
        <end position="1524"/>
    </location>
</feature>
<dbReference type="Gene3D" id="3.10.10.10">
    <property type="entry name" value="HIV Type 1 Reverse Transcriptase, subunit A, domain 1"/>
    <property type="match status" value="1"/>
</dbReference>
<dbReference type="PANTHER" id="PTHR37984:SF5">
    <property type="entry name" value="PROTEIN NYNRIN-LIKE"/>
    <property type="match status" value="1"/>
</dbReference>
<dbReference type="SUPFAM" id="SSF53098">
    <property type="entry name" value="Ribonuclease H-like"/>
    <property type="match status" value="1"/>
</dbReference>
<evidence type="ECO:0000256" key="1">
    <source>
        <dbReference type="ARBA" id="ARBA00022679"/>
    </source>
</evidence>
<dbReference type="InterPro" id="IPR000477">
    <property type="entry name" value="RT_dom"/>
</dbReference>
<dbReference type="Proteomes" id="UP000265515">
    <property type="component" value="Unassembled WGS sequence"/>
</dbReference>
<evidence type="ECO:0000256" key="2">
    <source>
        <dbReference type="ARBA" id="ARBA00022695"/>
    </source>
</evidence>
<dbReference type="GO" id="GO:0004519">
    <property type="term" value="F:endonuclease activity"/>
    <property type="evidence" value="ECO:0007669"/>
    <property type="project" value="UniProtKB-KW"/>
</dbReference>
<keyword evidence="3" id="KW-0540">Nuclease</keyword>
<dbReference type="GO" id="GO:0016779">
    <property type="term" value="F:nucleotidyltransferase activity"/>
    <property type="evidence" value="ECO:0007669"/>
    <property type="project" value="UniProtKB-KW"/>
</dbReference>
<evidence type="ECO:0000313" key="8">
    <source>
        <dbReference type="Proteomes" id="UP000265515"/>
    </source>
</evidence>
<evidence type="ECO:0000256" key="3">
    <source>
        <dbReference type="ARBA" id="ARBA00022722"/>
    </source>
</evidence>
<evidence type="ECO:0000256" key="5">
    <source>
        <dbReference type="SAM" id="MobiDB-lite"/>
    </source>
</evidence>
<feature type="compositionally biased region" description="Basic and acidic residues" evidence="5">
    <location>
        <begin position="1669"/>
        <end position="1681"/>
    </location>
</feature>
<dbReference type="GO" id="GO:0003676">
    <property type="term" value="F:nucleic acid binding"/>
    <property type="evidence" value="ECO:0007669"/>
    <property type="project" value="InterPro"/>
</dbReference>
<dbReference type="CDD" id="cd00303">
    <property type="entry name" value="retropepsin_like"/>
    <property type="match status" value="1"/>
</dbReference>
<organism evidence="7 8">
    <name type="scientific">Chara braunii</name>
    <name type="common">Braun's stonewort</name>
    <dbReference type="NCBI Taxonomy" id="69332"/>
    <lineage>
        <taxon>Eukaryota</taxon>
        <taxon>Viridiplantae</taxon>
        <taxon>Streptophyta</taxon>
        <taxon>Charophyceae</taxon>
        <taxon>Charales</taxon>
        <taxon>Characeae</taxon>
        <taxon>Chara</taxon>
    </lineage>
</organism>
<dbReference type="EMBL" id="BFEA01001568">
    <property type="protein sequence ID" value="GBG93372.1"/>
    <property type="molecule type" value="Genomic_DNA"/>
</dbReference>
<dbReference type="InterPro" id="IPR043128">
    <property type="entry name" value="Rev_trsase/Diguanyl_cyclase"/>
</dbReference>
<dbReference type="SUPFAM" id="SSF56672">
    <property type="entry name" value="DNA/RNA polymerases"/>
    <property type="match status" value="1"/>
</dbReference>
<gene>
    <name evidence="7" type="ORF">CBR_g67302</name>
</gene>
<evidence type="ECO:0000259" key="6">
    <source>
        <dbReference type="PROSITE" id="PS50994"/>
    </source>
</evidence>
<feature type="compositionally biased region" description="Basic and acidic residues" evidence="5">
    <location>
        <begin position="402"/>
        <end position="433"/>
    </location>
</feature>
<reference evidence="7 8" key="1">
    <citation type="journal article" date="2018" name="Cell">
        <title>The Chara Genome: Secondary Complexity and Implications for Plant Terrestrialization.</title>
        <authorList>
            <person name="Nishiyama T."/>
            <person name="Sakayama H."/>
            <person name="Vries J.D."/>
            <person name="Buschmann H."/>
            <person name="Saint-Marcoux D."/>
            <person name="Ullrich K.K."/>
            <person name="Haas F.B."/>
            <person name="Vanderstraeten L."/>
            <person name="Becker D."/>
            <person name="Lang D."/>
            <person name="Vosolsobe S."/>
            <person name="Rombauts S."/>
            <person name="Wilhelmsson P.K.I."/>
            <person name="Janitza P."/>
            <person name="Kern R."/>
            <person name="Heyl A."/>
            <person name="Rumpler F."/>
            <person name="Villalobos L.I.A.C."/>
            <person name="Clay J.M."/>
            <person name="Skokan R."/>
            <person name="Toyoda A."/>
            <person name="Suzuki Y."/>
            <person name="Kagoshima H."/>
            <person name="Schijlen E."/>
            <person name="Tajeshwar N."/>
            <person name="Catarino B."/>
            <person name="Hetherington A.J."/>
            <person name="Saltykova A."/>
            <person name="Bonnot C."/>
            <person name="Breuninger H."/>
            <person name="Symeonidi A."/>
            <person name="Radhakrishnan G.V."/>
            <person name="Van Nieuwerburgh F."/>
            <person name="Deforce D."/>
            <person name="Chang C."/>
            <person name="Karol K.G."/>
            <person name="Hedrich R."/>
            <person name="Ulvskov P."/>
            <person name="Glockner G."/>
            <person name="Delwiche C.F."/>
            <person name="Petrasek J."/>
            <person name="Van de Peer Y."/>
            <person name="Friml J."/>
            <person name="Beilby M."/>
            <person name="Dolan L."/>
            <person name="Kohara Y."/>
            <person name="Sugano S."/>
            <person name="Fujiyama A."/>
            <person name="Delaux P.-M."/>
            <person name="Quint M."/>
            <person name="TheiBen G."/>
            <person name="Hagemann M."/>
            <person name="Harholt J."/>
            <person name="Dunand C."/>
            <person name="Zachgo S."/>
            <person name="Langdale J."/>
            <person name="Maumus F."/>
            <person name="Straeten D.V.D."/>
            <person name="Gould S.B."/>
            <person name="Rensing S.A."/>
        </authorList>
    </citation>
    <scope>NUCLEOTIDE SEQUENCE [LARGE SCALE GENOMIC DNA]</scope>
    <source>
        <strain evidence="7 8">S276</strain>
    </source>
</reference>
<dbReference type="InterPro" id="IPR001584">
    <property type="entry name" value="Integrase_cat-core"/>
</dbReference>
<feature type="region of interest" description="Disordered" evidence="5">
    <location>
        <begin position="251"/>
        <end position="301"/>
    </location>
</feature>
<dbReference type="Gene3D" id="3.30.420.10">
    <property type="entry name" value="Ribonuclease H-like superfamily/Ribonuclease H"/>
    <property type="match status" value="1"/>
</dbReference>
<feature type="compositionally biased region" description="Basic and acidic residues" evidence="5">
    <location>
        <begin position="1427"/>
        <end position="1436"/>
    </location>
</feature>
<feature type="region of interest" description="Disordered" evidence="5">
    <location>
        <begin position="324"/>
        <end position="433"/>
    </location>
</feature>
<feature type="compositionally biased region" description="Basic and acidic residues" evidence="5">
    <location>
        <begin position="1454"/>
        <end position="1464"/>
    </location>
</feature>
<feature type="non-terminal residue" evidence="7">
    <location>
        <position position="1820"/>
    </location>
</feature>
<feature type="region of interest" description="Disordered" evidence="5">
    <location>
        <begin position="1357"/>
        <end position="1524"/>
    </location>
</feature>
<feature type="compositionally biased region" description="Basic and acidic residues" evidence="5">
    <location>
        <begin position="1688"/>
        <end position="1697"/>
    </location>
</feature>